<dbReference type="PROSITE" id="PS01081">
    <property type="entry name" value="HTH_TETR_1"/>
    <property type="match status" value="1"/>
</dbReference>
<sequence length="202" mass="22871">MTEPRNRDTRTKIVEAARDLFWEKGFNSTSIADILSRTQVHSGSLYHFFPGKQDLLVAVLEWYRDGIEENLLAYAWAEVDDPIERIFALLNGYRVMLLTSDYAHGCPIGNLALEISEPDPRVRELIARNFSNWVGAVKACLDGASERLPEDTDKQALAEFVLTIMEGGIMQARTHRDIGLFDRSVAVLRTHFDMLMGQRQAA</sequence>
<evidence type="ECO:0000259" key="5">
    <source>
        <dbReference type="PROSITE" id="PS50977"/>
    </source>
</evidence>
<evidence type="ECO:0000313" key="6">
    <source>
        <dbReference type="EMBL" id="MBW0144246.1"/>
    </source>
</evidence>
<keyword evidence="3" id="KW-0804">Transcription</keyword>
<reference evidence="6 7" key="1">
    <citation type="submission" date="2021-07" db="EMBL/GenBank/DDBJ databases">
        <title>The draft genome sequence of Sphingomicrobium sp. B8.</title>
        <authorList>
            <person name="Mu L."/>
        </authorList>
    </citation>
    <scope>NUCLEOTIDE SEQUENCE [LARGE SCALE GENOMIC DNA]</scope>
    <source>
        <strain evidence="6 7">B8</strain>
    </source>
</reference>
<dbReference type="PANTHER" id="PTHR47506">
    <property type="entry name" value="TRANSCRIPTIONAL REGULATORY PROTEIN"/>
    <property type="match status" value="1"/>
</dbReference>
<dbReference type="InterPro" id="IPR001647">
    <property type="entry name" value="HTH_TetR"/>
</dbReference>
<dbReference type="EMBL" id="JAHVAH010000001">
    <property type="protein sequence ID" value="MBW0144246.1"/>
    <property type="molecule type" value="Genomic_DNA"/>
</dbReference>
<evidence type="ECO:0000256" key="2">
    <source>
        <dbReference type="ARBA" id="ARBA00023125"/>
    </source>
</evidence>
<keyword evidence="7" id="KW-1185">Reference proteome</keyword>
<name>A0ABS6V3W2_9SPHN</name>
<keyword evidence="2 4" id="KW-0238">DNA-binding</keyword>
<dbReference type="Pfam" id="PF00440">
    <property type="entry name" value="TetR_N"/>
    <property type="match status" value="1"/>
</dbReference>
<evidence type="ECO:0000256" key="3">
    <source>
        <dbReference type="ARBA" id="ARBA00023163"/>
    </source>
</evidence>
<gene>
    <name evidence="6" type="ORF">KTQ36_02920</name>
</gene>
<dbReference type="Proteomes" id="UP000698028">
    <property type="component" value="Unassembled WGS sequence"/>
</dbReference>
<feature type="DNA-binding region" description="H-T-H motif" evidence="4">
    <location>
        <begin position="30"/>
        <end position="49"/>
    </location>
</feature>
<accession>A0ABS6V3W2</accession>
<feature type="domain" description="HTH tetR-type" evidence="5">
    <location>
        <begin position="7"/>
        <end position="67"/>
    </location>
</feature>
<dbReference type="InterPro" id="IPR011075">
    <property type="entry name" value="TetR_C"/>
</dbReference>
<organism evidence="6 7">
    <name type="scientific">Sphingomicrobium clamense</name>
    <dbReference type="NCBI Taxonomy" id="2851013"/>
    <lineage>
        <taxon>Bacteria</taxon>
        <taxon>Pseudomonadati</taxon>
        <taxon>Pseudomonadota</taxon>
        <taxon>Alphaproteobacteria</taxon>
        <taxon>Sphingomonadales</taxon>
        <taxon>Sphingomonadaceae</taxon>
        <taxon>Sphingomicrobium</taxon>
    </lineage>
</organism>
<proteinExistence type="predicted"/>
<protein>
    <submittedName>
        <fullName evidence="6">TetR/AcrR family transcriptional regulator</fullName>
    </submittedName>
</protein>
<comment type="caution">
    <text evidence="6">The sequence shown here is derived from an EMBL/GenBank/DDBJ whole genome shotgun (WGS) entry which is preliminary data.</text>
</comment>
<dbReference type="PANTHER" id="PTHR47506:SF3">
    <property type="entry name" value="HTH-TYPE TRANSCRIPTIONAL REGULATOR LMRA"/>
    <property type="match status" value="1"/>
</dbReference>
<keyword evidence="1" id="KW-0805">Transcription regulation</keyword>
<evidence type="ECO:0000256" key="1">
    <source>
        <dbReference type="ARBA" id="ARBA00023015"/>
    </source>
</evidence>
<dbReference type="Pfam" id="PF16925">
    <property type="entry name" value="TetR_C_13"/>
    <property type="match status" value="1"/>
</dbReference>
<dbReference type="PROSITE" id="PS50977">
    <property type="entry name" value="HTH_TETR_2"/>
    <property type="match status" value="1"/>
</dbReference>
<dbReference type="RefSeq" id="WP_218632260.1">
    <property type="nucleotide sequence ID" value="NZ_JAHVAH010000001.1"/>
</dbReference>
<dbReference type="InterPro" id="IPR023772">
    <property type="entry name" value="DNA-bd_HTH_TetR-type_CS"/>
</dbReference>
<evidence type="ECO:0000313" key="7">
    <source>
        <dbReference type="Proteomes" id="UP000698028"/>
    </source>
</evidence>
<evidence type="ECO:0000256" key="4">
    <source>
        <dbReference type="PROSITE-ProRule" id="PRU00335"/>
    </source>
</evidence>